<evidence type="ECO:0000256" key="1">
    <source>
        <dbReference type="ARBA" id="ARBA00022801"/>
    </source>
</evidence>
<protein>
    <submittedName>
        <fullName evidence="4">Guanosine-5'-triphosphate,3'-diphosphate pyrophosphatase</fullName>
        <ecNumber evidence="4">3.6.1.40</ecNumber>
    </submittedName>
</protein>
<dbReference type="FunFam" id="3.30.420.150:FF:000001">
    <property type="entry name" value="Guanosine-5'-triphosphate,3'-diphosphate pyrophosphatase"/>
    <property type="match status" value="1"/>
</dbReference>
<dbReference type="KEGG" id="lri:NCTC12151_03597"/>
<dbReference type="PANTHER" id="PTHR30005:SF0">
    <property type="entry name" value="RETROGRADE REGULATION PROTEIN 2"/>
    <property type="match status" value="1"/>
</dbReference>
<dbReference type="Pfam" id="PF02541">
    <property type="entry name" value="Ppx-GppA"/>
    <property type="match status" value="1"/>
</dbReference>
<sequence length="508" mass="56124">MLPPQNSECGKIDNSSIYAAIDLGSNSFHLLIVRNTNCGIQTLDKLKKKVRLAAGLDESGYLSEESMERGWQCLALFAERLQGIPPHRIRVVATAALRTAKNAQRFISVALERLNVSISIDIICGEEEARLIYQGVNHTTGGDPKRLVVDIGGASTELIAGDGDSINNLVSLPMGCVTWLERYFANRSLSADNFHQAETAARELLSQIAERLISCSWKTCVGASGTVQALQEIMVAQGMDEAITLDKLLQLKEQAIQCGKLEELEIEGLTLERALVFPSGLAILIAVFDTLKVDSMVLSGGALREGLVYSMLPIPPDRNVRQRTVRMLQSLYRVDCQQADFVSQCASALRAQLQSSWHLDDNVQEMLFWACQLYEVGLSIEFKNANQHAAYLVSHIDMPGFTPAQKKLLAALLINQSHPLDLQALSQQNALPAHQAIQIVRLLRIAILFCRARHPATTLNVSLFADGDRLQLSIDSNDLKNRPLLAESLLQESRWQTNCRLPFSIQAK</sequence>
<organism evidence="4 5">
    <name type="scientific">Leminorella richardii</name>
    <dbReference type="NCBI Taxonomy" id="158841"/>
    <lineage>
        <taxon>Bacteria</taxon>
        <taxon>Pseudomonadati</taxon>
        <taxon>Pseudomonadota</taxon>
        <taxon>Gammaproteobacteria</taxon>
        <taxon>Enterobacterales</taxon>
        <taxon>Budviciaceae</taxon>
        <taxon>Leminorella</taxon>
    </lineage>
</organism>
<dbReference type="EC" id="3.6.1.40" evidence="4"/>
<dbReference type="RefSeq" id="WP_111741838.1">
    <property type="nucleotide sequence ID" value="NZ_LR698987.1"/>
</dbReference>
<dbReference type="Proteomes" id="UP000249005">
    <property type="component" value="Chromosome 1"/>
</dbReference>
<dbReference type="Pfam" id="PF21447">
    <property type="entry name" value="Ppx-GppA_III"/>
    <property type="match status" value="1"/>
</dbReference>
<dbReference type="EMBL" id="LS483470">
    <property type="protein sequence ID" value="SQI44282.1"/>
    <property type="molecule type" value="Genomic_DNA"/>
</dbReference>
<dbReference type="AlphaFoldDB" id="A0A2X4VBX7"/>
<feature type="domain" description="Ppx/GppA phosphatase N-terminal" evidence="2">
    <location>
        <begin position="31"/>
        <end position="313"/>
    </location>
</feature>
<dbReference type="Gene3D" id="3.30.420.150">
    <property type="entry name" value="Exopolyphosphatase. Domain 2"/>
    <property type="match status" value="1"/>
</dbReference>
<reference evidence="4 5" key="1">
    <citation type="submission" date="2018-06" db="EMBL/GenBank/DDBJ databases">
        <authorList>
            <consortium name="Pathogen Informatics"/>
            <person name="Doyle S."/>
        </authorList>
    </citation>
    <scope>NUCLEOTIDE SEQUENCE [LARGE SCALE GENOMIC DNA]</scope>
    <source>
        <strain evidence="4 5">NCTC12151</strain>
    </source>
</reference>
<dbReference type="GO" id="GO:0015949">
    <property type="term" value="P:nucleobase-containing small molecule interconversion"/>
    <property type="evidence" value="ECO:0007669"/>
    <property type="project" value="TreeGrafter"/>
</dbReference>
<dbReference type="OrthoDB" id="9793035at2"/>
<evidence type="ECO:0000313" key="4">
    <source>
        <dbReference type="EMBL" id="SQI44282.1"/>
    </source>
</evidence>
<evidence type="ECO:0000313" key="5">
    <source>
        <dbReference type="Proteomes" id="UP000249005"/>
    </source>
</evidence>
<dbReference type="Gene3D" id="3.30.420.40">
    <property type="match status" value="1"/>
</dbReference>
<dbReference type="InterPro" id="IPR030673">
    <property type="entry name" value="PyroPPase_GppA_Ppx"/>
</dbReference>
<evidence type="ECO:0000259" key="3">
    <source>
        <dbReference type="Pfam" id="PF21447"/>
    </source>
</evidence>
<dbReference type="SUPFAM" id="SSF109604">
    <property type="entry name" value="HD-domain/PDEase-like"/>
    <property type="match status" value="1"/>
</dbReference>
<dbReference type="Gene3D" id="1.10.3210.10">
    <property type="entry name" value="Hypothetical protein af1432"/>
    <property type="match status" value="1"/>
</dbReference>
<feature type="domain" description="Ppx/GppA phosphatase C-terminal" evidence="3">
    <location>
        <begin position="320"/>
        <end position="492"/>
    </location>
</feature>
<dbReference type="FunFam" id="3.30.420.40:FF:000023">
    <property type="entry name" value="Guanosine-5'-triphosphate,3'-diphosphate pyrophosphatase"/>
    <property type="match status" value="1"/>
</dbReference>
<dbReference type="InterPro" id="IPR048950">
    <property type="entry name" value="Ppx_GppA_C"/>
</dbReference>
<dbReference type="InterPro" id="IPR043129">
    <property type="entry name" value="ATPase_NBD"/>
</dbReference>
<proteinExistence type="predicted"/>
<dbReference type="PIRSF" id="PIRSF001267">
    <property type="entry name" value="Pyrophosphatase_GppA_Ppx"/>
    <property type="match status" value="1"/>
</dbReference>
<keyword evidence="5" id="KW-1185">Reference proteome</keyword>
<dbReference type="PANTHER" id="PTHR30005">
    <property type="entry name" value="EXOPOLYPHOSPHATASE"/>
    <property type="match status" value="1"/>
</dbReference>
<dbReference type="GO" id="GO:0008894">
    <property type="term" value="F:guanosine-5'-triphosphate,3'-diphosphate diphosphatase activity"/>
    <property type="evidence" value="ECO:0007669"/>
    <property type="project" value="UniProtKB-EC"/>
</dbReference>
<name>A0A2X4VBX7_9GAMM</name>
<gene>
    <name evidence="4" type="primary">gppA</name>
    <name evidence="4" type="ORF">NCTC12151_03597</name>
</gene>
<accession>A0A2X4VBX7</accession>
<evidence type="ECO:0000259" key="2">
    <source>
        <dbReference type="Pfam" id="PF02541"/>
    </source>
</evidence>
<dbReference type="NCBIfam" id="NF008260">
    <property type="entry name" value="PRK11031.1"/>
    <property type="match status" value="1"/>
</dbReference>
<keyword evidence="1 4" id="KW-0378">Hydrolase</keyword>
<dbReference type="InterPro" id="IPR050273">
    <property type="entry name" value="GppA/Ppx_hydrolase"/>
</dbReference>
<dbReference type="SUPFAM" id="SSF53067">
    <property type="entry name" value="Actin-like ATPase domain"/>
    <property type="match status" value="2"/>
</dbReference>
<dbReference type="InterPro" id="IPR003695">
    <property type="entry name" value="Ppx_GppA_N"/>
</dbReference>